<sequence length="123" mass="13210">MNRRIFLIAAAAALSGCATTPPTILPPPGAPLAELEPLYAVAASRDGLTITVSSNGCTRKDDFAFYLDRRATGPTLSFGRKRLDPCRAFAAAKADLMFNWDELGLERGRPVFLMNPVTAWAGP</sequence>
<dbReference type="AlphaFoldDB" id="A0A328ANJ3"/>
<evidence type="ECO:0008006" key="4">
    <source>
        <dbReference type="Google" id="ProtNLM"/>
    </source>
</evidence>
<keyword evidence="3" id="KW-1185">Reference proteome</keyword>
<feature type="chain" id="PRO_5016335181" description="Lipoprotein" evidence="1">
    <location>
        <begin position="21"/>
        <end position="123"/>
    </location>
</feature>
<accession>A0A328ANJ3</accession>
<reference evidence="3" key="1">
    <citation type="submission" date="2018-05" db="EMBL/GenBank/DDBJ databases">
        <authorList>
            <person name="Li X."/>
        </authorList>
    </citation>
    <scope>NUCLEOTIDE SEQUENCE [LARGE SCALE GENOMIC DNA]</scope>
    <source>
        <strain evidence="3">YIM 73061</strain>
    </source>
</reference>
<name>A0A328ANJ3_9CAUL</name>
<dbReference type="OrthoDB" id="7190364at2"/>
<protein>
    <recommendedName>
        <fullName evidence="4">Lipoprotein</fullName>
    </recommendedName>
</protein>
<gene>
    <name evidence="2" type="ORF">DJ018_00555</name>
</gene>
<organism evidence="2 3">
    <name type="scientific">Phenylobacterium deserti</name>
    <dbReference type="NCBI Taxonomy" id="1914756"/>
    <lineage>
        <taxon>Bacteria</taxon>
        <taxon>Pseudomonadati</taxon>
        <taxon>Pseudomonadota</taxon>
        <taxon>Alphaproteobacteria</taxon>
        <taxon>Caulobacterales</taxon>
        <taxon>Caulobacteraceae</taxon>
        <taxon>Phenylobacterium</taxon>
    </lineage>
</organism>
<dbReference type="PROSITE" id="PS51257">
    <property type="entry name" value="PROKAR_LIPOPROTEIN"/>
    <property type="match status" value="1"/>
</dbReference>
<evidence type="ECO:0000256" key="1">
    <source>
        <dbReference type="SAM" id="SignalP"/>
    </source>
</evidence>
<keyword evidence="1" id="KW-0732">Signal</keyword>
<dbReference type="RefSeq" id="WP_111512861.1">
    <property type="nucleotide sequence ID" value="NZ_QFYR01000001.1"/>
</dbReference>
<feature type="signal peptide" evidence="1">
    <location>
        <begin position="1"/>
        <end position="20"/>
    </location>
</feature>
<evidence type="ECO:0000313" key="2">
    <source>
        <dbReference type="EMBL" id="RAK56510.1"/>
    </source>
</evidence>
<dbReference type="Proteomes" id="UP000249725">
    <property type="component" value="Unassembled WGS sequence"/>
</dbReference>
<comment type="caution">
    <text evidence="2">The sequence shown here is derived from an EMBL/GenBank/DDBJ whole genome shotgun (WGS) entry which is preliminary data.</text>
</comment>
<evidence type="ECO:0000313" key="3">
    <source>
        <dbReference type="Proteomes" id="UP000249725"/>
    </source>
</evidence>
<proteinExistence type="predicted"/>
<dbReference type="EMBL" id="QFYR01000001">
    <property type="protein sequence ID" value="RAK56510.1"/>
    <property type="molecule type" value="Genomic_DNA"/>
</dbReference>